<keyword evidence="1" id="KW-0378">Hydrolase</keyword>
<protein>
    <submittedName>
        <fullName evidence="1">Alpha/beta hydrolase</fullName>
    </submittedName>
</protein>
<dbReference type="SUPFAM" id="SSF53474">
    <property type="entry name" value="alpha/beta-Hydrolases"/>
    <property type="match status" value="1"/>
</dbReference>
<organism evidence="1 2">
    <name type="scientific">Chitinophaga tropicalis</name>
    <dbReference type="NCBI Taxonomy" id="2683588"/>
    <lineage>
        <taxon>Bacteria</taxon>
        <taxon>Pseudomonadati</taxon>
        <taxon>Bacteroidota</taxon>
        <taxon>Chitinophagia</taxon>
        <taxon>Chitinophagales</taxon>
        <taxon>Chitinophagaceae</taxon>
        <taxon>Chitinophaga</taxon>
    </lineage>
</organism>
<evidence type="ECO:0000313" key="1">
    <source>
        <dbReference type="EMBL" id="MVT11642.1"/>
    </source>
</evidence>
<reference evidence="1 2" key="1">
    <citation type="submission" date="2019-12" db="EMBL/GenBank/DDBJ databases">
        <title>Chitinophaga sp. strain ysch24 (GDMCC 1.1355), whole genome shotgun sequence.</title>
        <authorList>
            <person name="Zhang X."/>
        </authorList>
    </citation>
    <scope>NUCLEOTIDE SEQUENCE [LARGE SCALE GENOMIC DNA]</scope>
    <source>
        <strain evidence="2">ysch24</strain>
    </source>
</reference>
<name>A0A7K1UB81_9BACT</name>
<dbReference type="InterPro" id="IPR029058">
    <property type="entry name" value="AB_hydrolase_fold"/>
</dbReference>
<proteinExistence type="predicted"/>
<dbReference type="Proteomes" id="UP000461730">
    <property type="component" value="Unassembled WGS sequence"/>
</dbReference>
<keyword evidence="2" id="KW-1185">Reference proteome</keyword>
<dbReference type="RefSeq" id="WP_157309067.1">
    <property type="nucleotide sequence ID" value="NZ_WRXN01000015.1"/>
</dbReference>
<dbReference type="Gene3D" id="3.40.50.1820">
    <property type="entry name" value="alpha/beta hydrolase"/>
    <property type="match status" value="1"/>
</dbReference>
<comment type="caution">
    <text evidence="1">The sequence shown here is derived from an EMBL/GenBank/DDBJ whole genome shotgun (WGS) entry which is preliminary data.</text>
</comment>
<sequence>MEKHIYLISGMGADQRIFNNLLFPEGYIPHYLEWLTPGEEESYIDYAARMAARIEHENVSLLGVSFGGMLSLEIARQRPINKTILISSIKQTSEKPSYLNLVRRTGLLRLLNLPDAIIFKNRGMILRYFLHAETPEEKQLLTDYLNKTSYDYLRWSIRQVVNWQNDFLPEGLVHIHGGKDMSFPIRFVRPDYTIPTGGHLMVLNRAAEINEILKKELP</sequence>
<dbReference type="GO" id="GO:0016787">
    <property type="term" value="F:hydrolase activity"/>
    <property type="evidence" value="ECO:0007669"/>
    <property type="project" value="UniProtKB-KW"/>
</dbReference>
<dbReference type="EMBL" id="WRXN01000015">
    <property type="protein sequence ID" value="MVT11642.1"/>
    <property type="molecule type" value="Genomic_DNA"/>
</dbReference>
<dbReference type="AlphaFoldDB" id="A0A7K1UB81"/>
<accession>A0A7K1UB81</accession>
<gene>
    <name evidence="1" type="ORF">GO493_25490</name>
</gene>
<evidence type="ECO:0000313" key="2">
    <source>
        <dbReference type="Proteomes" id="UP000461730"/>
    </source>
</evidence>